<proteinExistence type="predicted"/>
<accession>A0A5C5V5H0</accession>
<comment type="caution">
    <text evidence="1">The sequence shown here is derived from an EMBL/GenBank/DDBJ whole genome shotgun (WGS) entry which is preliminary data.</text>
</comment>
<name>A0A5C5V5H0_9BACT</name>
<gene>
    <name evidence="1" type="ORF">Enr8_28370</name>
</gene>
<dbReference type="Proteomes" id="UP000318878">
    <property type="component" value="Unassembled WGS sequence"/>
</dbReference>
<dbReference type="AlphaFoldDB" id="A0A5C5V5H0"/>
<sequence>MLRAAKSYALSLARLENATRAFFNRQLMISQGAVMEMAGESYEVILEDCPVYDPASADNSIRVGHEYVLQASAAYRPRSFHVVRVLRNDEEIASCILIAGGGASAIHDNSAVPVEDVLYIAVGDQLAALSLPTLKLTWSAQADNATCFGVFYCEQRDCLITHGELTIARFSRAGKVEWQTGGPDIFTGQCKLEEDAVRVVDFNGDVYRLRLDDGQCLPAN</sequence>
<keyword evidence="2" id="KW-1185">Reference proteome</keyword>
<reference evidence="1 2" key="1">
    <citation type="submission" date="2019-02" db="EMBL/GenBank/DDBJ databases">
        <title>Deep-cultivation of Planctomycetes and their phenomic and genomic characterization uncovers novel biology.</title>
        <authorList>
            <person name="Wiegand S."/>
            <person name="Jogler M."/>
            <person name="Boedeker C."/>
            <person name="Pinto D."/>
            <person name="Vollmers J."/>
            <person name="Rivas-Marin E."/>
            <person name="Kohn T."/>
            <person name="Peeters S.H."/>
            <person name="Heuer A."/>
            <person name="Rast P."/>
            <person name="Oberbeckmann S."/>
            <person name="Bunk B."/>
            <person name="Jeske O."/>
            <person name="Meyerdierks A."/>
            <person name="Storesund J.E."/>
            <person name="Kallscheuer N."/>
            <person name="Luecker S."/>
            <person name="Lage O.M."/>
            <person name="Pohl T."/>
            <person name="Merkel B.J."/>
            <person name="Hornburger P."/>
            <person name="Mueller R.-W."/>
            <person name="Bruemmer F."/>
            <person name="Labrenz M."/>
            <person name="Spormann A.M."/>
            <person name="Op Den Camp H."/>
            <person name="Overmann J."/>
            <person name="Amann R."/>
            <person name="Jetten M.S.M."/>
            <person name="Mascher T."/>
            <person name="Medema M.H."/>
            <person name="Devos D.P."/>
            <person name="Kaster A.-K."/>
            <person name="Ovreas L."/>
            <person name="Rohde M."/>
            <person name="Galperin M.Y."/>
            <person name="Jogler C."/>
        </authorList>
    </citation>
    <scope>NUCLEOTIDE SEQUENCE [LARGE SCALE GENOMIC DNA]</scope>
    <source>
        <strain evidence="1 2">Enr8</strain>
    </source>
</reference>
<protein>
    <submittedName>
        <fullName evidence="1">Uncharacterized protein</fullName>
    </submittedName>
</protein>
<evidence type="ECO:0000313" key="2">
    <source>
        <dbReference type="Proteomes" id="UP000318878"/>
    </source>
</evidence>
<organism evidence="1 2">
    <name type="scientific">Blastopirellula retiformator</name>
    <dbReference type="NCBI Taxonomy" id="2527970"/>
    <lineage>
        <taxon>Bacteria</taxon>
        <taxon>Pseudomonadati</taxon>
        <taxon>Planctomycetota</taxon>
        <taxon>Planctomycetia</taxon>
        <taxon>Pirellulales</taxon>
        <taxon>Pirellulaceae</taxon>
        <taxon>Blastopirellula</taxon>
    </lineage>
</organism>
<dbReference type="EMBL" id="SJPF01000003">
    <property type="protein sequence ID" value="TWT33017.1"/>
    <property type="molecule type" value="Genomic_DNA"/>
</dbReference>
<evidence type="ECO:0000313" key="1">
    <source>
        <dbReference type="EMBL" id="TWT33017.1"/>
    </source>
</evidence>